<dbReference type="EMBL" id="CAXLJL010000867">
    <property type="protein sequence ID" value="CAL5141459.1"/>
    <property type="molecule type" value="Genomic_DNA"/>
</dbReference>
<evidence type="ECO:0000313" key="2">
    <source>
        <dbReference type="EMBL" id="CAL5141459.1"/>
    </source>
</evidence>
<proteinExistence type="predicted"/>
<sequence>MLNPQPDTKEDSSSPDETSNSQNGPESHPEPPAPETTELQAGNVRPLFGEGSAAPTPRGSKTAKSSDVDPDARIIRRIIAEDPNYNLATVAPLTDLCLKQCIENFEFNSSVITHLDDRQRRRLLDAIAPDLPLKVTSHVIGEDPYWARACHERWPVVDLSRHGGSWKRAFFERMLEDAIETFVPGHTYAPRLEECVSYAAPYVHHLDIRQLLPPLREQPKDKDEGSEGESDSEQSSEPQAVDHLDLGPVLSKLNELEKLALCFTVKKCGMNFDWSVFQFTGRDCLNLSRAIQQHPRLRELHLTRQVPALLMTN</sequence>
<reference evidence="2" key="1">
    <citation type="submission" date="2024-06" db="EMBL/GenBank/DDBJ databases">
        <authorList>
            <person name="Liu X."/>
            <person name="Lenzi L."/>
            <person name="Haldenby T S."/>
            <person name="Uol C."/>
        </authorList>
    </citation>
    <scope>NUCLEOTIDE SEQUENCE</scope>
</reference>
<gene>
    <name evidence="2" type="ORF">CDAUBV1_LOCUS16699</name>
</gene>
<dbReference type="AlphaFoldDB" id="A0AAV2U0W8"/>
<feature type="compositionally biased region" description="Polar residues" evidence="1">
    <location>
        <begin position="15"/>
        <end position="25"/>
    </location>
</feature>
<dbReference type="Proteomes" id="UP001497525">
    <property type="component" value="Unassembled WGS sequence"/>
</dbReference>
<organism evidence="2 3">
    <name type="scientific">Calicophoron daubneyi</name>
    <name type="common">Rumen fluke</name>
    <name type="synonym">Paramphistomum daubneyi</name>
    <dbReference type="NCBI Taxonomy" id="300641"/>
    <lineage>
        <taxon>Eukaryota</taxon>
        <taxon>Metazoa</taxon>
        <taxon>Spiralia</taxon>
        <taxon>Lophotrochozoa</taxon>
        <taxon>Platyhelminthes</taxon>
        <taxon>Trematoda</taxon>
        <taxon>Digenea</taxon>
        <taxon>Plagiorchiida</taxon>
        <taxon>Pronocephalata</taxon>
        <taxon>Paramphistomoidea</taxon>
        <taxon>Paramphistomidae</taxon>
        <taxon>Calicophoron</taxon>
    </lineage>
</organism>
<accession>A0AAV2U0W8</accession>
<evidence type="ECO:0000256" key="1">
    <source>
        <dbReference type="SAM" id="MobiDB-lite"/>
    </source>
</evidence>
<feature type="region of interest" description="Disordered" evidence="1">
    <location>
        <begin position="1"/>
        <end position="68"/>
    </location>
</feature>
<protein>
    <submittedName>
        <fullName evidence="2">Uncharacterized protein</fullName>
    </submittedName>
</protein>
<evidence type="ECO:0000313" key="3">
    <source>
        <dbReference type="Proteomes" id="UP001497525"/>
    </source>
</evidence>
<name>A0AAV2U0W8_CALDB</name>
<comment type="caution">
    <text evidence="2">The sequence shown here is derived from an EMBL/GenBank/DDBJ whole genome shotgun (WGS) entry which is preliminary data.</text>
</comment>
<feature type="region of interest" description="Disordered" evidence="1">
    <location>
        <begin position="214"/>
        <end position="241"/>
    </location>
</feature>